<comment type="caution">
    <text evidence="3">The sequence shown here is derived from an EMBL/GenBank/DDBJ whole genome shotgun (WGS) entry which is preliminary data.</text>
</comment>
<accession>A0ABR2IN87</accession>
<keyword evidence="5" id="KW-1185">Reference proteome</keyword>
<evidence type="ECO:0000313" key="4">
    <source>
        <dbReference type="EMBL" id="KAK8877942.1"/>
    </source>
</evidence>
<dbReference type="Proteomes" id="UP001470230">
    <property type="component" value="Unassembled WGS sequence"/>
</dbReference>
<gene>
    <name evidence="4" type="ORF">M9Y10_004705</name>
    <name evidence="3" type="ORF">M9Y10_009395</name>
    <name evidence="2" type="ORF">M9Y10_011792</name>
</gene>
<evidence type="ECO:0000256" key="1">
    <source>
        <dbReference type="SAM" id="MobiDB-lite"/>
    </source>
</evidence>
<dbReference type="EMBL" id="JAPFFF010000017">
    <property type="protein sequence ID" value="KAK8864096.1"/>
    <property type="molecule type" value="Genomic_DNA"/>
</dbReference>
<evidence type="ECO:0000313" key="3">
    <source>
        <dbReference type="EMBL" id="KAK8866432.1"/>
    </source>
</evidence>
<feature type="region of interest" description="Disordered" evidence="1">
    <location>
        <begin position="1"/>
        <end position="22"/>
    </location>
</feature>
<organism evidence="3 5">
    <name type="scientific">Tritrichomonas musculus</name>
    <dbReference type="NCBI Taxonomy" id="1915356"/>
    <lineage>
        <taxon>Eukaryota</taxon>
        <taxon>Metamonada</taxon>
        <taxon>Parabasalia</taxon>
        <taxon>Tritrichomonadida</taxon>
        <taxon>Tritrichomonadidae</taxon>
        <taxon>Tritrichomonas</taxon>
    </lineage>
</organism>
<proteinExistence type="predicted"/>
<dbReference type="EMBL" id="JAPFFF010000011">
    <property type="protein sequence ID" value="KAK8877942.1"/>
    <property type="molecule type" value="Genomic_DNA"/>
</dbReference>
<reference evidence="3 5" key="1">
    <citation type="submission" date="2024-04" db="EMBL/GenBank/DDBJ databases">
        <title>Tritrichomonas musculus Genome.</title>
        <authorList>
            <person name="Alves-Ferreira E."/>
            <person name="Grigg M."/>
            <person name="Lorenzi H."/>
            <person name="Galac M."/>
        </authorList>
    </citation>
    <scope>NUCLEOTIDE SEQUENCE [LARGE SCALE GENOMIC DNA]</scope>
    <source>
        <strain evidence="3 5">EAF2021</strain>
    </source>
</reference>
<evidence type="ECO:0000313" key="5">
    <source>
        <dbReference type="Proteomes" id="UP001470230"/>
    </source>
</evidence>
<protein>
    <submittedName>
        <fullName evidence="3">Uncharacterized protein</fullName>
    </submittedName>
</protein>
<dbReference type="EMBL" id="JAPFFF010000015">
    <property type="protein sequence ID" value="KAK8866432.1"/>
    <property type="molecule type" value="Genomic_DNA"/>
</dbReference>
<name>A0ABR2IN87_9EUKA</name>
<evidence type="ECO:0000313" key="2">
    <source>
        <dbReference type="EMBL" id="KAK8864096.1"/>
    </source>
</evidence>
<sequence>MINQQKQKPSLDTQRTQKQPQLSKIVQPITKRYFHTQNTEFRLPLEFVSSKNKKYIVVQYVGAIVKDFIVGDLMVHSDLVQIDNYCDSFIMLANKRQTKYRKYEFFSTSKRDYKIWFTDLYGNKIEPSAFVLSCLLIY</sequence>